<keyword evidence="5" id="KW-1185">Reference proteome</keyword>
<dbReference type="Pfam" id="PF08534">
    <property type="entry name" value="Redoxin"/>
    <property type="match status" value="1"/>
</dbReference>
<dbReference type="PROSITE" id="PS51257">
    <property type="entry name" value="PROKAR_LIPOPROTEIN"/>
    <property type="match status" value="1"/>
</dbReference>
<dbReference type="AlphaFoldDB" id="A0A679IC77"/>
<dbReference type="SUPFAM" id="SSF52833">
    <property type="entry name" value="Thioredoxin-like"/>
    <property type="match status" value="1"/>
</dbReference>
<dbReference type="OrthoDB" id="9811352at2"/>
<name>A0A679IC77_9RHOO</name>
<proteinExistence type="predicted"/>
<dbReference type="PROSITE" id="PS00194">
    <property type="entry name" value="THIOREDOXIN_1"/>
    <property type="match status" value="1"/>
</dbReference>
<comment type="subcellular location">
    <subcellularLocation>
        <location evidence="1">Cell envelope</location>
    </subcellularLocation>
</comment>
<dbReference type="EMBL" id="AP022345">
    <property type="protein sequence ID" value="BBU68366.1"/>
    <property type="molecule type" value="Genomic_DNA"/>
</dbReference>
<keyword evidence="3" id="KW-0676">Redox-active center</keyword>
<accession>A0A679IC77</accession>
<dbReference type="Proteomes" id="UP000463961">
    <property type="component" value="Chromosome"/>
</dbReference>
<dbReference type="PANTHER" id="PTHR42852:SF13">
    <property type="entry name" value="PROTEIN DIPZ"/>
    <property type="match status" value="1"/>
</dbReference>
<sequence length="183" mass="20064">MRLNPFSCRTSFNALLLGCLATMALLTGCSKFDNSQSTLNGPQVTAKFFDAQFTDAAGKPVDLTTLRGKTLVINFWSTWCPPCVEEMPMFSEAQTAYKDKNVVFVGIAADQADNVKAFLQKNPVNYLIAVGGQPAFELSQQLGNRHDAVPFTVMINAKEGITSRHFGVYTRKDLDSDLAKALK</sequence>
<dbReference type="InterPro" id="IPR013740">
    <property type="entry name" value="Redoxin"/>
</dbReference>
<dbReference type="InterPro" id="IPR036249">
    <property type="entry name" value="Thioredoxin-like_sf"/>
</dbReference>
<reference evidence="5" key="1">
    <citation type="submission" date="2020-01" db="EMBL/GenBank/DDBJ databases">
        <title>Phosphoaccumulans saitamaens gen. nov., sp. nov., a polyphosphate accumulating bacterium isolated from surface river water.</title>
        <authorList>
            <person name="Watanabe K."/>
            <person name="Suda W."/>
        </authorList>
    </citation>
    <scope>NUCLEOTIDE SEQUENCE [LARGE SCALE GENOMIC DNA]</scope>
    <source>
        <strain evidence="5">ICHIAU1</strain>
    </source>
</reference>
<dbReference type="GO" id="GO:0015036">
    <property type="term" value="F:disulfide oxidoreductase activity"/>
    <property type="evidence" value="ECO:0007669"/>
    <property type="project" value="UniProtKB-ARBA"/>
</dbReference>
<gene>
    <name evidence="4" type="ORF">ICHIAU1_06490</name>
</gene>
<keyword evidence="2" id="KW-0201">Cytochrome c-type biogenesis</keyword>
<protein>
    <submittedName>
        <fullName evidence="4">Uncharacterized protein</fullName>
    </submittedName>
</protein>
<dbReference type="InterPro" id="IPR013766">
    <property type="entry name" value="Thioredoxin_domain"/>
</dbReference>
<evidence type="ECO:0000313" key="4">
    <source>
        <dbReference type="EMBL" id="BBU68366.1"/>
    </source>
</evidence>
<organism evidence="4 5">
    <name type="scientific">Fluviibacter phosphoraccumulans</name>
    <dbReference type="NCBI Taxonomy" id="1751046"/>
    <lineage>
        <taxon>Bacteria</taxon>
        <taxon>Pseudomonadati</taxon>
        <taxon>Pseudomonadota</taxon>
        <taxon>Betaproteobacteria</taxon>
        <taxon>Rhodocyclales</taxon>
        <taxon>Fluviibacteraceae</taxon>
        <taxon>Fluviibacter</taxon>
    </lineage>
</organism>
<dbReference type="Gene3D" id="3.40.30.10">
    <property type="entry name" value="Glutaredoxin"/>
    <property type="match status" value="1"/>
</dbReference>
<dbReference type="GO" id="GO:0030313">
    <property type="term" value="C:cell envelope"/>
    <property type="evidence" value="ECO:0007669"/>
    <property type="project" value="UniProtKB-SubCell"/>
</dbReference>
<dbReference type="GO" id="GO:0017004">
    <property type="term" value="P:cytochrome complex assembly"/>
    <property type="evidence" value="ECO:0007669"/>
    <property type="project" value="UniProtKB-KW"/>
</dbReference>
<dbReference type="RefSeq" id="WP_162048715.1">
    <property type="nucleotide sequence ID" value="NZ_AP019011.1"/>
</dbReference>
<evidence type="ECO:0000313" key="5">
    <source>
        <dbReference type="Proteomes" id="UP000463961"/>
    </source>
</evidence>
<dbReference type="PANTHER" id="PTHR42852">
    <property type="entry name" value="THIOL:DISULFIDE INTERCHANGE PROTEIN DSBE"/>
    <property type="match status" value="1"/>
</dbReference>
<dbReference type="InterPro" id="IPR017937">
    <property type="entry name" value="Thioredoxin_CS"/>
</dbReference>
<evidence type="ECO:0000256" key="1">
    <source>
        <dbReference type="ARBA" id="ARBA00004196"/>
    </source>
</evidence>
<dbReference type="CDD" id="cd02966">
    <property type="entry name" value="TlpA_like_family"/>
    <property type="match status" value="1"/>
</dbReference>
<evidence type="ECO:0000256" key="2">
    <source>
        <dbReference type="ARBA" id="ARBA00022748"/>
    </source>
</evidence>
<evidence type="ECO:0000256" key="3">
    <source>
        <dbReference type="ARBA" id="ARBA00023284"/>
    </source>
</evidence>
<dbReference type="PROSITE" id="PS51352">
    <property type="entry name" value="THIOREDOXIN_2"/>
    <property type="match status" value="1"/>
</dbReference>
<dbReference type="InterPro" id="IPR050553">
    <property type="entry name" value="Thioredoxin_ResA/DsbE_sf"/>
</dbReference>